<organism evidence="2">
    <name type="scientific">freshwater metagenome</name>
    <dbReference type="NCBI Taxonomy" id="449393"/>
    <lineage>
        <taxon>unclassified sequences</taxon>
        <taxon>metagenomes</taxon>
        <taxon>ecological metagenomes</taxon>
    </lineage>
</organism>
<accession>A0A6J6MGE3</accession>
<dbReference type="AlphaFoldDB" id="A0A6J6MGE3"/>
<reference evidence="2" key="1">
    <citation type="submission" date="2020-05" db="EMBL/GenBank/DDBJ databases">
        <authorList>
            <person name="Chiriac C."/>
            <person name="Salcher M."/>
            <person name="Ghai R."/>
            <person name="Kavagutti S V."/>
        </authorList>
    </citation>
    <scope>NUCLEOTIDE SEQUENCE</scope>
</reference>
<gene>
    <name evidence="2" type="ORF">UFOPK2292_00921</name>
</gene>
<protein>
    <submittedName>
        <fullName evidence="2">Unannotated protein</fullName>
    </submittedName>
</protein>
<name>A0A6J6MGE3_9ZZZZ</name>
<dbReference type="EMBL" id="CAEZWU010000136">
    <property type="protein sequence ID" value="CAB4673251.1"/>
    <property type="molecule type" value="Genomic_DNA"/>
</dbReference>
<evidence type="ECO:0000313" key="2">
    <source>
        <dbReference type="EMBL" id="CAB4673251.1"/>
    </source>
</evidence>
<feature type="region of interest" description="Disordered" evidence="1">
    <location>
        <begin position="18"/>
        <end position="66"/>
    </location>
</feature>
<proteinExistence type="predicted"/>
<feature type="compositionally biased region" description="Low complexity" evidence="1">
    <location>
        <begin position="36"/>
        <end position="58"/>
    </location>
</feature>
<sequence>MVLADDLTSAIAKLFPGFKDNLGDRINDGSAAPAEDTATNSAPTDDTATTDTTLPSSTGGNSALDTPNALLAKAEELFAEADAALGNTPPDFSLYQQKLAEARSLISQAISLIGG</sequence>
<evidence type="ECO:0000256" key="1">
    <source>
        <dbReference type="SAM" id="MobiDB-lite"/>
    </source>
</evidence>